<dbReference type="EMBL" id="PGOL01000093">
    <property type="protein sequence ID" value="PKI77386.1"/>
    <property type="molecule type" value="Genomic_DNA"/>
</dbReference>
<evidence type="ECO:0000313" key="1">
    <source>
        <dbReference type="EMBL" id="PKI77386.1"/>
    </source>
</evidence>
<keyword evidence="2" id="KW-1185">Reference proteome</keyword>
<dbReference type="Proteomes" id="UP000233551">
    <property type="component" value="Unassembled WGS sequence"/>
</dbReference>
<sequence>MVAGKPGKLERDLILDRPRTVGWRLQMLKLTPEMDSGANGREVTTLLEFGKGKRIPWVPLGLETEQLTLKSVLQMWSGRRPWRPKLDFSDCYLRCLGDPEINVISVCRKRTYKDLENASETFKALLGKTR</sequence>
<comment type="caution">
    <text evidence="1">The sequence shown here is derived from an EMBL/GenBank/DDBJ whole genome shotgun (WGS) entry which is preliminary data.</text>
</comment>
<reference evidence="1 2" key="1">
    <citation type="submission" date="2017-11" db="EMBL/GenBank/DDBJ databases">
        <title>De-novo sequencing of pomegranate (Punica granatum L.) genome.</title>
        <authorList>
            <person name="Akparov Z."/>
            <person name="Amiraslanov A."/>
            <person name="Hajiyeva S."/>
            <person name="Abbasov M."/>
            <person name="Kaur K."/>
            <person name="Hamwieh A."/>
            <person name="Solovyev V."/>
            <person name="Salamov A."/>
            <person name="Braich B."/>
            <person name="Kosarev P."/>
            <person name="Mahmoud A."/>
            <person name="Hajiyev E."/>
            <person name="Babayeva S."/>
            <person name="Izzatullayeva V."/>
            <person name="Mammadov A."/>
            <person name="Mammadov A."/>
            <person name="Sharifova S."/>
            <person name="Ojaghi J."/>
            <person name="Eynullazada K."/>
            <person name="Bayramov B."/>
            <person name="Abdulazimova A."/>
            <person name="Shahmuradov I."/>
        </authorList>
    </citation>
    <scope>NUCLEOTIDE SEQUENCE [LARGE SCALE GENOMIC DNA]</scope>
    <source>
        <strain evidence="2">cv. AG2017</strain>
        <tissue evidence="1">Leaf</tissue>
    </source>
</reference>
<name>A0A2I0LB29_PUNGR</name>
<dbReference type="AlphaFoldDB" id="A0A2I0LB29"/>
<protein>
    <submittedName>
        <fullName evidence="1">Uncharacterized protein</fullName>
    </submittedName>
</protein>
<gene>
    <name evidence="1" type="ORF">CRG98_002216</name>
</gene>
<evidence type="ECO:0000313" key="2">
    <source>
        <dbReference type="Proteomes" id="UP000233551"/>
    </source>
</evidence>
<organism evidence="1 2">
    <name type="scientific">Punica granatum</name>
    <name type="common">Pomegranate</name>
    <dbReference type="NCBI Taxonomy" id="22663"/>
    <lineage>
        <taxon>Eukaryota</taxon>
        <taxon>Viridiplantae</taxon>
        <taxon>Streptophyta</taxon>
        <taxon>Embryophyta</taxon>
        <taxon>Tracheophyta</taxon>
        <taxon>Spermatophyta</taxon>
        <taxon>Magnoliopsida</taxon>
        <taxon>eudicotyledons</taxon>
        <taxon>Gunneridae</taxon>
        <taxon>Pentapetalae</taxon>
        <taxon>rosids</taxon>
        <taxon>malvids</taxon>
        <taxon>Myrtales</taxon>
        <taxon>Lythraceae</taxon>
        <taxon>Punica</taxon>
    </lineage>
</organism>
<accession>A0A2I0LB29</accession>
<proteinExistence type="predicted"/>